<accession>A0A9X2L1D2</accession>
<organism evidence="3 4">
    <name type="scientific">Gracilimonas sediminicola</name>
    <dbReference type="NCBI Taxonomy" id="2952158"/>
    <lineage>
        <taxon>Bacteria</taxon>
        <taxon>Pseudomonadati</taxon>
        <taxon>Balneolota</taxon>
        <taxon>Balneolia</taxon>
        <taxon>Balneolales</taxon>
        <taxon>Balneolaceae</taxon>
        <taxon>Gracilimonas</taxon>
    </lineage>
</organism>
<gene>
    <name evidence="3" type="ORF">NM125_02890</name>
</gene>
<dbReference type="AlphaFoldDB" id="A0A9X2L1D2"/>
<dbReference type="RefSeq" id="WP_255132681.1">
    <property type="nucleotide sequence ID" value="NZ_JANDBC010000001.1"/>
</dbReference>
<evidence type="ECO:0000313" key="3">
    <source>
        <dbReference type="EMBL" id="MCP9290526.1"/>
    </source>
</evidence>
<feature type="domain" description="DUF4382" evidence="2">
    <location>
        <begin position="2"/>
        <end position="152"/>
    </location>
</feature>
<dbReference type="Pfam" id="PF14321">
    <property type="entry name" value="DUF4382"/>
    <property type="match status" value="1"/>
</dbReference>
<feature type="compositionally biased region" description="Acidic residues" evidence="1">
    <location>
        <begin position="26"/>
        <end position="47"/>
    </location>
</feature>
<dbReference type="EMBL" id="JANDBC010000001">
    <property type="protein sequence ID" value="MCP9290526.1"/>
    <property type="molecule type" value="Genomic_DNA"/>
</dbReference>
<evidence type="ECO:0000313" key="4">
    <source>
        <dbReference type="Proteomes" id="UP001139125"/>
    </source>
</evidence>
<keyword evidence="4" id="KW-1185">Reference proteome</keyword>
<protein>
    <submittedName>
        <fullName evidence="3">DUF4382 domain-containing protein</fullName>
    </submittedName>
</protein>
<comment type="caution">
    <text evidence="3">The sequence shown here is derived from an EMBL/GenBank/DDBJ whole genome shotgun (WGS) entry which is preliminary data.</text>
</comment>
<sequence>MKISLTDAPAAYDEVNIEIRQVLVNQDEDADEPNDNGEDNDEGEEDNGWYSILDDSMTVNLLDYQNGNTLELGETELETGQYNQVRLILGDDNTVVVDGETYALATPSAQQSGLKLLVNANVEEDQVYELVIDFDASQSIVETGNGNYILKPVLRTVNLEEQASIAGTVLPVEAEPFVYAIVGQDTVGTQPDNEGNFKLVGLEDATYNVSFNPTNDAYADSLVEGIELEDGEEFEFEETIELESSGVLN</sequence>
<reference evidence="3" key="1">
    <citation type="submission" date="2022-06" db="EMBL/GenBank/DDBJ databases">
        <title>Gracilimonas sp. CAU 1638 isolated from sea sediment.</title>
        <authorList>
            <person name="Kim W."/>
        </authorList>
    </citation>
    <scope>NUCLEOTIDE SEQUENCE</scope>
    <source>
        <strain evidence="3">CAU 1638</strain>
    </source>
</reference>
<proteinExistence type="predicted"/>
<name>A0A9X2L1D2_9BACT</name>
<evidence type="ECO:0000259" key="2">
    <source>
        <dbReference type="Pfam" id="PF14321"/>
    </source>
</evidence>
<dbReference type="InterPro" id="IPR025491">
    <property type="entry name" value="DUF4382"/>
</dbReference>
<evidence type="ECO:0000256" key="1">
    <source>
        <dbReference type="SAM" id="MobiDB-lite"/>
    </source>
</evidence>
<feature type="region of interest" description="Disordered" evidence="1">
    <location>
        <begin position="24"/>
        <end position="49"/>
    </location>
</feature>
<dbReference type="Proteomes" id="UP001139125">
    <property type="component" value="Unassembled WGS sequence"/>
</dbReference>